<name>A0ABR2UK91_9PEZI</name>
<dbReference type="Proteomes" id="UP001408356">
    <property type="component" value="Unassembled WGS sequence"/>
</dbReference>
<gene>
    <name evidence="2" type="ORF">SUNI508_10633</name>
</gene>
<comment type="caution">
    <text evidence="2">The sequence shown here is derived from an EMBL/GenBank/DDBJ whole genome shotgun (WGS) entry which is preliminary data.</text>
</comment>
<feature type="region of interest" description="Disordered" evidence="1">
    <location>
        <begin position="140"/>
        <end position="176"/>
    </location>
</feature>
<sequence length="227" mass="25528">MDNEEIRLLMSTADFIARGVAGRASLKRAHEEGSSADSADEDLQAGKRLRGEVKILHPSQISCDVKGRLYDKSDIGNTSFQSVGVVHEKAFLDDEQNIRDAFERAIERNKDLNKGKVGGMQIVIHHMSSKSVAAQKEKIEQGMKKPGPKLPFSGRKARQDTGERESDTAAKGLSIKEEVEQGLRPMRLYEELKDVKREEMTDAEYALVKKRLDEELDFGYFIQIMDT</sequence>
<reference evidence="2 3" key="1">
    <citation type="journal article" date="2024" name="J. Plant Pathol.">
        <title>Sequence and assembly of the genome of Seiridium unicorne, isolate CBS 538.82, causal agent of cypress canker disease.</title>
        <authorList>
            <person name="Scali E."/>
            <person name="Rocca G.D."/>
            <person name="Danti R."/>
            <person name="Garbelotto M."/>
            <person name="Barberini S."/>
            <person name="Baroncelli R."/>
            <person name="Emiliani G."/>
        </authorList>
    </citation>
    <scope>NUCLEOTIDE SEQUENCE [LARGE SCALE GENOMIC DNA]</scope>
    <source>
        <strain evidence="2 3">BM-138-508</strain>
    </source>
</reference>
<accession>A0ABR2UK91</accession>
<keyword evidence="3" id="KW-1185">Reference proteome</keyword>
<evidence type="ECO:0000313" key="2">
    <source>
        <dbReference type="EMBL" id="KAK9415028.1"/>
    </source>
</evidence>
<organism evidence="2 3">
    <name type="scientific">Seiridium unicorne</name>
    <dbReference type="NCBI Taxonomy" id="138068"/>
    <lineage>
        <taxon>Eukaryota</taxon>
        <taxon>Fungi</taxon>
        <taxon>Dikarya</taxon>
        <taxon>Ascomycota</taxon>
        <taxon>Pezizomycotina</taxon>
        <taxon>Sordariomycetes</taxon>
        <taxon>Xylariomycetidae</taxon>
        <taxon>Amphisphaeriales</taxon>
        <taxon>Sporocadaceae</taxon>
        <taxon>Seiridium</taxon>
    </lineage>
</organism>
<proteinExistence type="predicted"/>
<evidence type="ECO:0000313" key="3">
    <source>
        <dbReference type="Proteomes" id="UP001408356"/>
    </source>
</evidence>
<feature type="compositionally biased region" description="Basic and acidic residues" evidence="1">
    <location>
        <begin position="157"/>
        <end position="176"/>
    </location>
</feature>
<evidence type="ECO:0000256" key="1">
    <source>
        <dbReference type="SAM" id="MobiDB-lite"/>
    </source>
</evidence>
<protein>
    <submittedName>
        <fullName evidence="2">Uncharacterized protein</fullName>
    </submittedName>
</protein>
<dbReference type="EMBL" id="JARVKF010000419">
    <property type="protein sequence ID" value="KAK9415028.1"/>
    <property type="molecule type" value="Genomic_DNA"/>
</dbReference>